<dbReference type="InterPro" id="IPR007893">
    <property type="entry name" value="Spore_coat_U/FanG"/>
</dbReference>
<keyword evidence="1" id="KW-0732">Signal</keyword>
<sequence length="157" mass="16721">MHMLFKLMIAIALALAASASQAQQICSASATTLSFGTYDPQSSANIDNTATITVSCQATISLLIAYTVKLSSGNSGAYSQRKMLNGTTPLNYQVYQDNARTSIWGDGSSSTTYITDGYLLQLLTPVVKQYTAYGRITGSQNVKAGAYADTLTILISY</sequence>
<dbReference type="SMART" id="SM00972">
    <property type="entry name" value="SCPU"/>
    <property type="match status" value="1"/>
</dbReference>
<evidence type="ECO:0000313" key="4">
    <source>
        <dbReference type="Proteomes" id="UP000197596"/>
    </source>
</evidence>
<comment type="caution">
    <text evidence="3">The sequence shown here is derived from an EMBL/GenBank/DDBJ whole genome shotgun (WGS) entry which is preliminary data.</text>
</comment>
<dbReference type="Pfam" id="PF05229">
    <property type="entry name" value="SCPU"/>
    <property type="match status" value="1"/>
</dbReference>
<dbReference type="AlphaFoldDB" id="A0A2D0B780"/>
<dbReference type="EMBL" id="NJGU01000004">
    <property type="protein sequence ID" value="OWY29981.1"/>
    <property type="molecule type" value="Genomic_DNA"/>
</dbReference>
<reference evidence="3 4" key="1">
    <citation type="submission" date="2017-06" db="EMBL/GenBank/DDBJ databases">
        <title>Herbaspirillum phytohormonus sp. nov., isolated from the root nodule of Robinia pseudoacacia in lead-zinc mine.</title>
        <authorList>
            <person name="Fan M."/>
            <person name="Lin Y."/>
        </authorList>
    </citation>
    <scope>NUCLEOTIDE SEQUENCE [LARGE SCALE GENOMIC DNA]</scope>
    <source>
        <strain evidence="3 4">HZ10</strain>
    </source>
</reference>
<evidence type="ECO:0000256" key="1">
    <source>
        <dbReference type="SAM" id="SignalP"/>
    </source>
</evidence>
<keyword evidence="3" id="KW-0946">Virion</keyword>
<accession>A0A2D0B780</accession>
<evidence type="ECO:0000313" key="3">
    <source>
        <dbReference type="EMBL" id="OWY29981.1"/>
    </source>
</evidence>
<feature type="domain" description="Spore coat protein U/FanG" evidence="2">
    <location>
        <begin position="17"/>
        <end position="153"/>
    </location>
</feature>
<name>A0A2D0B780_9BURK</name>
<keyword evidence="3" id="KW-0167">Capsid protein</keyword>
<evidence type="ECO:0000259" key="2">
    <source>
        <dbReference type="Pfam" id="PF05229"/>
    </source>
</evidence>
<organism evidence="3 4">
    <name type="scientific">Herbaspirillum robiniae</name>
    <dbReference type="NCBI Taxonomy" id="2014887"/>
    <lineage>
        <taxon>Bacteria</taxon>
        <taxon>Pseudomonadati</taxon>
        <taxon>Pseudomonadota</taxon>
        <taxon>Betaproteobacteria</taxon>
        <taxon>Burkholderiales</taxon>
        <taxon>Oxalobacteraceae</taxon>
        <taxon>Herbaspirillum</taxon>
    </lineage>
</organism>
<dbReference type="InterPro" id="IPR053167">
    <property type="entry name" value="Spore_coat_component"/>
</dbReference>
<protein>
    <submittedName>
        <fullName evidence="3">Spore coat protein</fullName>
    </submittedName>
</protein>
<feature type="signal peptide" evidence="1">
    <location>
        <begin position="1"/>
        <end position="22"/>
    </location>
</feature>
<feature type="chain" id="PRO_5011976934" evidence="1">
    <location>
        <begin position="23"/>
        <end position="157"/>
    </location>
</feature>
<dbReference type="RefSeq" id="WP_079214778.1">
    <property type="nucleotide sequence ID" value="NZ_CP018845.1"/>
</dbReference>
<gene>
    <name evidence="3" type="ORF">CEJ42_09045</name>
</gene>
<dbReference type="PANTHER" id="PTHR37089:SF3">
    <property type="entry name" value="EXPORTED PROTEIN"/>
    <property type="match status" value="1"/>
</dbReference>
<proteinExistence type="predicted"/>
<dbReference type="OrthoDB" id="8588792at2"/>
<dbReference type="Proteomes" id="UP000197596">
    <property type="component" value="Unassembled WGS sequence"/>
</dbReference>
<dbReference type="PANTHER" id="PTHR37089">
    <property type="entry name" value="PROTEIN U-RELATED"/>
    <property type="match status" value="1"/>
</dbReference>